<name>F2EI28_HORVV</name>
<dbReference type="NCBIfam" id="TIGR01614">
    <property type="entry name" value="PME_inhib"/>
    <property type="match status" value="1"/>
</dbReference>
<dbReference type="OrthoDB" id="591470at2759"/>
<dbReference type="KEGG" id="hvg:123410569"/>
<dbReference type="EnsemblPlants" id="HORVU.MOREX.r3.7HG0639650.1">
    <property type="protein sequence ID" value="HORVU.MOREX.r3.7HG0639650.1.CDS1"/>
    <property type="gene ID" value="HORVU.MOREX.r3.7HG0639650"/>
</dbReference>
<evidence type="ECO:0000313" key="4">
    <source>
        <dbReference type="EnsemblPlants" id="HORVU.MOREX.r3.7HG0639650.1.CDS1"/>
    </source>
</evidence>
<proteinExistence type="evidence at transcript level"/>
<evidence type="ECO:0000313" key="5">
    <source>
        <dbReference type="Proteomes" id="UP000011116"/>
    </source>
</evidence>
<accession>F2EI28</accession>
<keyword evidence="5" id="KW-1185">Reference proteome</keyword>
<dbReference type="Gramene" id="HORVU.MOREX.r3.7HG0639650.1">
    <property type="protein sequence ID" value="HORVU.MOREX.r3.7HG0639650.1.CDS1"/>
    <property type="gene ID" value="HORVU.MOREX.r3.7HG0639650"/>
</dbReference>
<feature type="chain" id="PRO_5044730890" evidence="1">
    <location>
        <begin position="25"/>
        <end position="206"/>
    </location>
</feature>
<dbReference type="AlphaFoldDB" id="F2EI28"/>
<dbReference type="Pfam" id="PF04043">
    <property type="entry name" value="PMEI"/>
    <property type="match status" value="1"/>
</dbReference>
<dbReference type="SMR" id="F2EI28"/>
<evidence type="ECO:0000259" key="2">
    <source>
        <dbReference type="Pfam" id="PF04043"/>
    </source>
</evidence>
<evidence type="ECO:0000313" key="3">
    <source>
        <dbReference type="EMBL" id="BAK07000.1"/>
    </source>
</evidence>
<dbReference type="Gene3D" id="1.20.140.40">
    <property type="entry name" value="Invertase/pectin methylesterase inhibitor family protein"/>
    <property type="match status" value="1"/>
</dbReference>
<sequence>MTTTTTSIFFSAILFSLLSVAITGETIESGSGGARVTNLIVEACKNASGYRRGVTNFTQEFCLSTLQSDNRTVEAKDHLELVVIAIDILKGRLTTANHNIDKMLQNAKKGTVPMRDLSCCKVYYDTTMRIINICDYMITDFRGHKGRLKSLELPRCVDRAGYPVDDCWSDLEYNMPWADALIRENLEIAVLVSLDYALLAPYDVSD</sequence>
<feature type="domain" description="Pectinesterase inhibitor" evidence="2">
    <location>
        <begin position="39"/>
        <end position="132"/>
    </location>
</feature>
<dbReference type="GeneID" id="123410569"/>
<dbReference type="EMBL" id="AK375805">
    <property type="protein sequence ID" value="BAK07000.1"/>
    <property type="molecule type" value="mRNA"/>
</dbReference>
<reference evidence="4" key="4">
    <citation type="submission" date="2022-01" db="UniProtKB">
        <authorList>
            <consortium name="EnsemblPlants"/>
        </authorList>
    </citation>
    <scope>IDENTIFICATION</scope>
    <source>
        <strain evidence="4">subsp. vulgare</strain>
    </source>
</reference>
<keyword evidence="1" id="KW-0732">Signal</keyword>
<feature type="signal peptide" evidence="1">
    <location>
        <begin position="1"/>
        <end position="24"/>
    </location>
</feature>
<reference evidence="3" key="1">
    <citation type="journal article" date="2011" name="Plant Physiol.">
        <title>Comprehensive sequence analysis of 24,783 barley full-length cDNAs derived from 12 clone libraries.</title>
        <authorList>
            <person name="Matsumoto T."/>
            <person name="Tanaka T."/>
            <person name="Sakai H."/>
            <person name="Amano N."/>
            <person name="Kanamori H."/>
            <person name="Kurita K."/>
            <person name="Kikuta A."/>
            <person name="Kamiya K."/>
            <person name="Yamamoto M."/>
            <person name="Ikawa H."/>
            <person name="Fujii N."/>
            <person name="Hori K."/>
            <person name="Itoh T."/>
            <person name="Sato K."/>
        </authorList>
    </citation>
    <scope>NUCLEOTIDE SEQUENCE</scope>
</reference>
<dbReference type="Proteomes" id="UP000011116">
    <property type="component" value="Chromosome 7H"/>
</dbReference>
<gene>
    <name evidence="4" type="primary">LOC123410569</name>
</gene>
<evidence type="ECO:0000256" key="1">
    <source>
        <dbReference type="SAM" id="SignalP"/>
    </source>
</evidence>
<protein>
    <submittedName>
        <fullName evidence="3">Predicted protein</fullName>
    </submittedName>
</protein>
<reference evidence="4" key="3">
    <citation type="submission" date="2020-10" db="EMBL/GenBank/DDBJ databases">
        <authorList>
            <person name="Scholz U."/>
            <person name="Mascher M."/>
            <person name="Fiebig A."/>
        </authorList>
    </citation>
    <scope>NUCLEOTIDE SEQUENCE [LARGE SCALE GENOMIC DNA]</scope>
    <source>
        <strain evidence="4">cv. Morex</strain>
    </source>
</reference>
<reference evidence="5" key="2">
    <citation type="journal article" date="2012" name="Nature">
        <title>A physical, genetic and functional sequence assembly of the barley genome.</title>
        <authorList>
            <consortium name="The International Barley Genome Sequencing Consortium"/>
            <person name="Mayer K.F."/>
            <person name="Waugh R."/>
            <person name="Brown J.W."/>
            <person name="Schulman A."/>
            <person name="Langridge P."/>
            <person name="Platzer M."/>
            <person name="Fincher G.B."/>
            <person name="Muehlbauer G.J."/>
            <person name="Sato K."/>
            <person name="Close T.J."/>
            <person name="Wise R.P."/>
            <person name="Stein N."/>
        </authorList>
    </citation>
    <scope>NUCLEOTIDE SEQUENCE [LARGE SCALE GENOMIC DNA]</scope>
    <source>
        <strain evidence="5">cv. Morex</strain>
    </source>
</reference>
<dbReference type="HOGENOM" id="CLU_118887_0_0_1"/>
<dbReference type="InterPro" id="IPR035513">
    <property type="entry name" value="Invertase/methylesterase_inhib"/>
</dbReference>
<dbReference type="InterPro" id="IPR006501">
    <property type="entry name" value="Pectinesterase_inhib_dom"/>
</dbReference>
<dbReference type="RefSeq" id="XP_044959448.1">
    <property type="nucleotide sequence ID" value="XM_045103513.1"/>
</dbReference>
<dbReference type="SUPFAM" id="SSF101148">
    <property type="entry name" value="Plant invertase/pectin methylesterase inhibitor"/>
    <property type="match status" value="1"/>
</dbReference>
<organism evidence="3">
    <name type="scientific">Hordeum vulgare subsp. vulgare</name>
    <name type="common">Domesticated barley</name>
    <dbReference type="NCBI Taxonomy" id="112509"/>
    <lineage>
        <taxon>Eukaryota</taxon>
        <taxon>Viridiplantae</taxon>
        <taxon>Streptophyta</taxon>
        <taxon>Embryophyta</taxon>
        <taxon>Tracheophyta</taxon>
        <taxon>Spermatophyta</taxon>
        <taxon>Magnoliopsida</taxon>
        <taxon>Liliopsida</taxon>
        <taxon>Poales</taxon>
        <taxon>Poaceae</taxon>
        <taxon>BOP clade</taxon>
        <taxon>Pooideae</taxon>
        <taxon>Triticodae</taxon>
        <taxon>Triticeae</taxon>
        <taxon>Hordeinae</taxon>
        <taxon>Hordeum</taxon>
    </lineage>
</organism>
<dbReference type="GO" id="GO:0004857">
    <property type="term" value="F:enzyme inhibitor activity"/>
    <property type="evidence" value="ECO:0007669"/>
    <property type="project" value="InterPro"/>
</dbReference>